<accession>A0A0L9UL90</accession>
<dbReference type="EMBL" id="CM003375">
    <property type="protein sequence ID" value="KOM43670.1"/>
    <property type="molecule type" value="Genomic_DNA"/>
</dbReference>
<dbReference type="AlphaFoldDB" id="A0A0L9UL90"/>
<feature type="transmembrane region" description="Helical" evidence="1">
    <location>
        <begin position="171"/>
        <end position="191"/>
    </location>
</feature>
<reference evidence="3" key="1">
    <citation type="journal article" date="2015" name="Proc. Natl. Acad. Sci. U.S.A.">
        <title>Genome sequencing of adzuki bean (Vigna angularis) provides insight into high starch and low fat accumulation and domestication.</title>
        <authorList>
            <person name="Yang K."/>
            <person name="Tian Z."/>
            <person name="Chen C."/>
            <person name="Luo L."/>
            <person name="Zhao B."/>
            <person name="Wang Z."/>
            <person name="Yu L."/>
            <person name="Li Y."/>
            <person name="Sun Y."/>
            <person name="Li W."/>
            <person name="Chen Y."/>
            <person name="Li Y."/>
            <person name="Zhang Y."/>
            <person name="Ai D."/>
            <person name="Zhao J."/>
            <person name="Shang C."/>
            <person name="Ma Y."/>
            <person name="Wu B."/>
            <person name="Wang M."/>
            <person name="Gao L."/>
            <person name="Sun D."/>
            <person name="Zhang P."/>
            <person name="Guo F."/>
            <person name="Wang W."/>
            <person name="Li Y."/>
            <person name="Wang J."/>
            <person name="Varshney R.K."/>
            <person name="Wang J."/>
            <person name="Ling H.Q."/>
            <person name="Wan P."/>
        </authorList>
    </citation>
    <scope>NUCLEOTIDE SEQUENCE</scope>
    <source>
        <strain evidence="3">cv. Jingnong 6</strain>
    </source>
</reference>
<evidence type="ECO:0000313" key="3">
    <source>
        <dbReference type="Proteomes" id="UP000053144"/>
    </source>
</evidence>
<evidence type="ECO:0000313" key="2">
    <source>
        <dbReference type="EMBL" id="KOM43670.1"/>
    </source>
</evidence>
<protein>
    <submittedName>
        <fullName evidence="2">Uncharacterized protein</fullName>
    </submittedName>
</protein>
<keyword evidence="1" id="KW-0472">Membrane</keyword>
<proteinExistence type="predicted"/>
<organism evidence="2 3">
    <name type="scientific">Phaseolus angularis</name>
    <name type="common">Azuki bean</name>
    <name type="synonym">Vigna angularis</name>
    <dbReference type="NCBI Taxonomy" id="3914"/>
    <lineage>
        <taxon>Eukaryota</taxon>
        <taxon>Viridiplantae</taxon>
        <taxon>Streptophyta</taxon>
        <taxon>Embryophyta</taxon>
        <taxon>Tracheophyta</taxon>
        <taxon>Spermatophyta</taxon>
        <taxon>Magnoliopsida</taxon>
        <taxon>eudicotyledons</taxon>
        <taxon>Gunneridae</taxon>
        <taxon>Pentapetalae</taxon>
        <taxon>rosids</taxon>
        <taxon>fabids</taxon>
        <taxon>Fabales</taxon>
        <taxon>Fabaceae</taxon>
        <taxon>Papilionoideae</taxon>
        <taxon>50 kb inversion clade</taxon>
        <taxon>NPAAA clade</taxon>
        <taxon>indigoferoid/millettioid clade</taxon>
        <taxon>Phaseoleae</taxon>
        <taxon>Vigna</taxon>
    </lineage>
</organism>
<keyword evidence="1" id="KW-0812">Transmembrane</keyword>
<keyword evidence="1" id="KW-1133">Transmembrane helix</keyword>
<name>A0A0L9UL90_PHAAN</name>
<dbReference type="Proteomes" id="UP000053144">
    <property type="component" value="Chromosome 5"/>
</dbReference>
<dbReference type="Gramene" id="KOM43670">
    <property type="protein sequence ID" value="KOM43670"/>
    <property type="gene ID" value="LR48_Vigan05g127500"/>
</dbReference>
<evidence type="ECO:0000256" key="1">
    <source>
        <dbReference type="SAM" id="Phobius"/>
    </source>
</evidence>
<gene>
    <name evidence="2" type="ORF">LR48_Vigan05g127500</name>
</gene>
<sequence length="327" mass="36088">MGHYRRNLTFGKWEVYKKIFPSPSFRESSSSPNIQNLPTLSSPKSFSQLPVLLLHNVPSTIIAVQPRGSLKEAIFVIRPTIRRTSLESSSRRVLVVGYRAVGTGYWSSPPSIVLQPQRQVVNRHCSSIVPLQTCISLNFTSGLRTPARDTSLARELATGKWKEARASSSRLLVASFNSLLLVVLPLLMGYASSFHPALYLKNVQESILKQEVAVAVPTPSCWTVNVFPMCFPLQNSNVQAFLLNVSCCHASQRNRELPSSSQLDVMVAAAAGGIVFTSFTLQVASLHAASCFLQSVGPSLTKLDVLSAAIYLFLFQQRRMWQLSLFS</sequence>